<proteinExistence type="predicted"/>
<dbReference type="Proteomes" id="UP000016927">
    <property type="component" value="Unassembled WGS sequence"/>
</dbReference>
<organism evidence="1 2">
    <name type="scientific">Nosema bombycis (strain CQ1 / CVCC 102059)</name>
    <name type="common">Microsporidian parasite</name>
    <name type="synonym">Pebrine of silkworm</name>
    <dbReference type="NCBI Taxonomy" id="578461"/>
    <lineage>
        <taxon>Eukaryota</taxon>
        <taxon>Fungi</taxon>
        <taxon>Fungi incertae sedis</taxon>
        <taxon>Microsporidia</taxon>
        <taxon>Nosematidae</taxon>
        <taxon>Nosema</taxon>
    </lineage>
</organism>
<gene>
    <name evidence="1" type="ORF">NBO_1024g0003</name>
</gene>
<name>R0MFS0_NOSB1</name>
<keyword evidence="2" id="KW-1185">Reference proteome</keyword>
<reference evidence="1 2" key="1">
    <citation type="journal article" date="2013" name="BMC Genomics">
        <title>Comparative genomics of parasitic silkworm microsporidia reveal an association between genome expansion and host adaptation.</title>
        <authorList>
            <person name="Pan G."/>
            <person name="Xu J."/>
            <person name="Li T."/>
            <person name="Xia Q."/>
            <person name="Liu S.L."/>
            <person name="Zhang G."/>
            <person name="Li S."/>
            <person name="Li C."/>
            <person name="Liu H."/>
            <person name="Yang L."/>
            <person name="Liu T."/>
            <person name="Zhang X."/>
            <person name="Wu Z."/>
            <person name="Fan W."/>
            <person name="Dang X."/>
            <person name="Xiang H."/>
            <person name="Tao M."/>
            <person name="Li Y."/>
            <person name="Hu J."/>
            <person name="Li Z."/>
            <person name="Lin L."/>
            <person name="Luo J."/>
            <person name="Geng L."/>
            <person name="Wang L."/>
            <person name="Long M."/>
            <person name="Wan Y."/>
            <person name="He N."/>
            <person name="Zhang Z."/>
            <person name="Lu C."/>
            <person name="Keeling P.J."/>
            <person name="Wang J."/>
            <person name="Xiang Z."/>
            <person name="Zhou Z."/>
        </authorList>
    </citation>
    <scope>NUCLEOTIDE SEQUENCE [LARGE SCALE GENOMIC DNA]</scope>
    <source>
        <strain evidence="2">CQ1 / CVCC 102059</strain>
    </source>
</reference>
<dbReference type="OMA" id="NECINTK"/>
<dbReference type="OrthoDB" id="2195583at2759"/>
<dbReference type="AlphaFoldDB" id="R0MFS0"/>
<dbReference type="VEuPathDB" id="MicrosporidiaDB:NBO_1024g0003"/>
<dbReference type="EMBL" id="KB909931">
    <property type="protein sequence ID" value="EOB11603.1"/>
    <property type="molecule type" value="Genomic_DNA"/>
</dbReference>
<evidence type="ECO:0000313" key="1">
    <source>
        <dbReference type="EMBL" id="EOB11603.1"/>
    </source>
</evidence>
<protein>
    <submittedName>
        <fullName evidence="1">Uncharacterized protein</fullName>
    </submittedName>
</protein>
<accession>R0MFS0</accession>
<dbReference type="HOGENOM" id="CLU_1129346_0_0_1"/>
<evidence type="ECO:0000313" key="2">
    <source>
        <dbReference type="Proteomes" id="UP000016927"/>
    </source>
</evidence>
<sequence>MPHLPIFIKFKGLYIPTNLSDNNLRHFGFKSHKILFLQIQELLYLHSKDLNFKDLQLNYSVEIRAYFELKNNGYNVLPTKLEFNNNENDHVLIYSNILDFKDLNCSKVLKKFTKEEILEIKKMEKKINEFIKDENWSNMDECINMNECINTKDCINETSINEDSINMNTNNIFLIYRKTKNFKRSDEPLGKLIFINKFEKVRDVLKENFDFKMICLLSEDDFIFLDVQKIENLSFSLDPRLRKKGK</sequence>